<evidence type="ECO:0000313" key="1">
    <source>
        <dbReference type="EMBL" id="QPI05825.1"/>
    </source>
</evidence>
<dbReference type="InterPro" id="IPR029044">
    <property type="entry name" value="Nucleotide-diphossugar_trans"/>
</dbReference>
<reference evidence="1 2" key="1">
    <citation type="journal article" date="2020" name="Microb. Genom.">
        <title>Analysis of complete Campylobacter concisus genomes identifies genomospecies features, secretion systems and novel plasmids and their association with severe ulcerative colitis.</title>
        <authorList>
            <person name="Liu F."/>
            <person name="Chen S."/>
            <person name="Luu L.D.W."/>
            <person name="Lee S.A."/>
            <person name="Tay A.C.Y."/>
            <person name="Wu R."/>
            <person name="Riordan S.M."/>
            <person name="Lan R."/>
            <person name="Liu L."/>
            <person name="Zhang L."/>
        </authorList>
    </citation>
    <scope>NUCLEOTIDE SEQUENCE [LARGE SCALE GENOMIC DNA]</scope>
    <source>
        <strain evidence="1 2">H9O-S2</strain>
    </source>
</reference>
<evidence type="ECO:0000313" key="2">
    <source>
        <dbReference type="Proteomes" id="UP000594535"/>
    </source>
</evidence>
<dbReference type="AlphaFoldDB" id="A0A7S9S969"/>
<proteinExistence type="predicted"/>
<organism evidence="1 2">
    <name type="scientific">Campylobacter concisus</name>
    <dbReference type="NCBI Taxonomy" id="199"/>
    <lineage>
        <taxon>Bacteria</taxon>
        <taxon>Pseudomonadati</taxon>
        <taxon>Campylobacterota</taxon>
        <taxon>Epsilonproteobacteria</taxon>
        <taxon>Campylobacterales</taxon>
        <taxon>Campylobacteraceae</taxon>
        <taxon>Campylobacter</taxon>
    </lineage>
</organism>
<gene>
    <name evidence="1" type="ORF">G5B96_00145</name>
</gene>
<dbReference type="SUPFAM" id="SSF53448">
    <property type="entry name" value="Nucleotide-diphospho-sugar transferases"/>
    <property type="match status" value="1"/>
</dbReference>
<dbReference type="EMBL" id="CP049232">
    <property type="protein sequence ID" value="QPI05825.1"/>
    <property type="molecule type" value="Genomic_DNA"/>
</dbReference>
<protein>
    <submittedName>
        <fullName evidence="1">Uncharacterized protein</fullName>
    </submittedName>
</protein>
<sequence>MNKILYSAVIYQSDNFDIFMKDYLVSVFNQTDQNFDLLLVLDELIVEVIKEYIVRYNKNKKNIFIHNFKDYTPIELRKKQIDLAYSFGYDVLILSDFDENVAYNRVEEVSKYISEYAFAFNDFYIVDQNLNRLAEKSFFTTRKIPKVVSYKDILKFNFIGLGSLALNLKFFDYKKIKFPKEIIALDWYLVTRVLISGYSGIALYNTYANYRQHNNSLVGFDFKLDKKKLNQGIAAKLAHYRRLKKYNNIFSDLYDDMIELKEYIQNCGADAYINFINTNFDTNKFCWWENIKTKRDLKYDIKKAR</sequence>
<dbReference type="Proteomes" id="UP000594535">
    <property type="component" value="Chromosome"/>
</dbReference>
<accession>A0A7S9S969</accession>
<name>A0A7S9S969_9BACT</name>
<dbReference type="RefSeq" id="WP_021088724.1">
    <property type="nucleotide sequence ID" value="NZ_CP049232.1"/>
</dbReference>